<evidence type="ECO:0000256" key="2">
    <source>
        <dbReference type="ARBA" id="ARBA00029447"/>
    </source>
</evidence>
<feature type="transmembrane region" description="Helical" evidence="4">
    <location>
        <begin position="7"/>
        <end position="26"/>
    </location>
</feature>
<keyword evidence="4" id="KW-0472">Membrane</keyword>
<dbReference type="CDD" id="cd11386">
    <property type="entry name" value="MCP_signal"/>
    <property type="match status" value="1"/>
</dbReference>
<proteinExistence type="inferred from homology"/>
<dbReference type="SUPFAM" id="SSF58104">
    <property type="entry name" value="Methyl-accepting chemotaxis protein (MCP) signaling domain"/>
    <property type="match status" value="1"/>
</dbReference>
<accession>A0A212IXP8</accession>
<evidence type="ECO:0000256" key="1">
    <source>
        <dbReference type="ARBA" id="ARBA00023224"/>
    </source>
</evidence>
<keyword evidence="4" id="KW-0812">Transmembrane</keyword>
<evidence type="ECO:0000256" key="4">
    <source>
        <dbReference type="SAM" id="Phobius"/>
    </source>
</evidence>
<dbReference type="PANTHER" id="PTHR32089:SF112">
    <property type="entry name" value="LYSOZYME-LIKE PROTEIN-RELATED"/>
    <property type="match status" value="1"/>
</dbReference>
<dbReference type="InterPro" id="IPR004089">
    <property type="entry name" value="MCPsignal_dom"/>
</dbReference>
<dbReference type="InterPro" id="IPR003660">
    <property type="entry name" value="HAMP_dom"/>
</dbReference>
<feature type="domain" description="Methyl-accepting transducer" evidence="5">
    <location>
        <begin position="532"/>
        <end position="768"/>
    </location>
</feature>
<gene>
    <name evidence="8" type="ORF">KL86DPRO_10273</name>
</gene>
<comment type="similarity">
    <text evidence="2">Belongs to the methyl-accepting chemotaxis (MCP) protein family.</text>
</comment>
<organism evidence="8">
    <name type="scientific">uncultured delta proteobacterium</name>
    <dbReference type="NCBI Taxonomy" id="34034"/>
    <lineage>
        <taxon>Bacteria</taxon>
        <taxon>Deltaproteobacteria</taxon>
        <taxon>environmental samples</taxon>
    </lineage>
</organism>
<dbReference type="AlphaFoldDB" id="A0A212IXP8"/>
<protein>
    <submittedName>
        <fullName evidence="8">Putative Methyl-accepting chemotaxis sensory transducer</fullName>
    </submittedName>
</protein>
<evidence type="ECO:0000259" key="6">
    <source>
        <dbReference type="PROSITE" id="PS50113"/>
    </source>
</evidence>
<dbReference type="Gene3D" id="1.10.287.950">
    <property type="entry name" value="Methyl-accepting chemotaxis protein"/>
    <property type="match status" value="1"/>
</dbReference>
<feature type="transmembrane region" description="Helical" evidence="4">
    <location>
        <begin position="292"/>
        <end position="317"/>
    </location>
</feature>
<evidence type="ECO:0000259" key="5">
    <source>
        <dbReference type="PROSITE" id="PS50111"/>
    </source>
</evidence>
<dbReference type="InterPro" id="IPR013656">
    <property type="entry name" value="PAS_4"/>
</dbReference>
<reference evidence="8" key="1">
    <citation type="submission" date="2016-04" db="EMBL/GenBank/DDBJ databases">
        <authorList>
            <person name="Evans L.H."/>
            <person name="Alamgir A."/>
            <person name="Owens N."/>
            <person name="Weber N.D."/>
            <person name="Virtaneva K."/>
            <person name="Barbian K."/>
            <person name="Babar A."/>
            <person name="Rosenke K."/>
        </authorList>
    </citation>
    <scope>NUCLEOTIDE SEQUENCE</scope>
    <source>
        <strain evidence="8">86</strain>
    </source>
</reference>
<dbReference type="Pfam" id="PF00015">
    <property type="entry name" value="MCPsignal"/>
    <property type="match status" value="1"/>
</dbReference>
<evidence type="ECO:0000313" key="8">
    <source>
        <dbReference type="EMBL" id="SBV91927.1"/>
    </source>
</evidence>
<dbReference type="Gene3D" id="6.10.340.10">
    <property type="match status" value="1"/>
</dbReference>
<feature type="domain" description="PAC" evidence="6">
    <location>
        <begin position="471"/>
        <end position="524"/>
    </location>
</feature>
<dbReference type="PROSITE" id="PS50113">
    <property type="entry name" value="PAC"/>
    <property type="match status" value="1"/>
</dbReference>
<dbReference type="PANTHER" id="PTHR32089">
    <property type="entry name" value="METHYL-ACCEPTING CHEMOTAXIS PROTEIN MCPB"/>
    <property type="match status" value="1"/>
</dbReference>
<dbReference type="SMART" id="SM01358">
    <property type="entry name" value="HBM"/>
    <property type="match status" value="1"/>
</dbReference>
<dbReference type="Gene3D" id="3.30.450.20">
    <property type="entry name" value="PAS domain"/>
    <property type="match status" value="1"/>
</dbReference>
<dbReference type="SMART" id="SM00283">
    <property type="entry name" value="MA"/>
    <property type="match status" value="1"/>
</dbReference>
<sequence>MTTKFKIIFGFVIMMALMGGIAVLGYSDLGESSERFLKYRRYARVNVYASDIVGSLGAAGTQANAFLLTHNTKAFEACLQHMDAMDKLFESALAESKDPENIKTMSDLRKMGGEYREGLVKLADAVIAMQTQYDTVVTPNGMVMAELLHDLAEGARRNNMIDAVADVEAIWTKYGLMLSALGRYAYSRADADIKAVDARIGEMRPLLERMGSNLVTAEGRGKFSKLQAAADAVFGAIAEMKQNGQFANGLIASLGAARVKFTKDISEFNSRVDASMRATGQETIEANADGQWHMLTASGVGVVIAAAIALFIIIGIVRVLREMSGFAVAIGNGDFSRQIKTREKGEIGSMVAAMKGIPEVLENVVTSATKVVHKVQVGHFRERLVVADFHGAYGDLAVAINTMGDAYTKILDSLPLPLMAAGKNCSVSFYNTAGQAVAGGNLVDTQCRENLKAPECGKDNCFGRRAMDSGRSYTAETKLTVKGKDAYMSVTAIPLTDMEGKVAGFIEMLTDLTEIRTQQQLMMQVASQASEISNRVAAASEELAAQVEQVSRGAEAQRERIESTASAMTEMNATVLEVARSAGEASEQGESTRVKAGEGAALVNRVMTAINSVNSVSQNLQGNMQELGNQAESIGSVMNVISDIADQTNLLALNAAIEAARAGEAGRGFAVVADEVRKLAEKTMAATQEVGASIKAVQHSARTNIDEVEKAVVNIAEANSLANSSGAALSEIVSLASANSAVVASIATAAEEQSATSEEISRAIDEINQIVGETTEGMIQSSAAVQDLSRTAQELRRVMEGLK</sequence>
<keyword evidence="1 3" id="KW-0807">Transducer</keyword>
<dbReference type="GO" id="GO:0004888">
    <property type="term" value="F:transmembrane signaling receptor activity"/>
    <property type="evidence" value="ECO:0007669"/>
    <property type="project" value="InterPro"/>
</dbReference>
<feature type="domain" description="HAMP" evidence="7">
    <location>
        <begin position="314"/>
        <end position="366"/>
    </location>
</feature>
<dbReference type="GO" id="GO:0007165">
    <property type="term" value="P:signal transduction"/>
    <property type="evidence" value="ECO:0007669"/>
    <property type="project" value="UniProtKB-KW"/>
</dbReference>
<dbReference type="Pfam" id="PF08448">
    <property type="entry name" value="PAS_4"/>
    <property type="match status" value="1"/>
</dbReference>
<dbReference type="InterPro" id="IPR004090">
    <property type="entry name" value="Chemotax_Me-accpt_rcpt"/>
</dbReference>
<dbReference type="InterPro" id="IPR000700">
    <property type="entry name" value="PAS-assoc_C"/>
</dbReference>
<dbReference type="PROSITE" id="PS50885">
    <property type="entry name" value="HAMP"/>
    <property type="match status" value="1"/>
</dbReference>
<dbReference type="GO" id="GO:0016020">
    <property type="term" value="C:membrane"/>
    <property type="evidence" value="ECO:0007669"/>
    <property type="project" value="InterPro"/>
</dbReference>
<dbReference type="EMBL" id="FLUQ01000001">
    <property type="protein sequence ID" value="SBV91927.1"/>
    <property type="molecule type" value="Genomic_DNA"/>
</dbReference>
<dbReference type="PROSITE" id="PS50111">
    <property type="entry name" value="CHEMOTAXIS_TRANSDUC_2"/>
    <property type="match status" value="1"/>
</dbReference>
<evidence type="ECO:0000256" key="3">
    <source>
        <dbReference type="PROSITE-ProRule" id="PRU00284"/>
    </source>
</evidence>
<keyword evidence="4" id="KW-1133">Transmembrane helix</keyword>
<name>A0A212IXP8_9DELT</name>
<dbReference type="PRINTS" id="PR00260">
    <property type="entry name" value="CHEMTRNSDUCR"/>
</dbReference>
<dbReference type="InterPro" id="IPR032255">
    <property type="entry name" value="HBM"/>
</dbReference>
<evidence type="ECO:0000259" key="7">
    <source>
        <dbReference type="PROSITE" id="PS50885"/>
    </source>
</evidence>
<dbReference type="GO" id="GO:0006935">
    <property type="term" value="P:chemotaxis"/>
    <property type="evidence" value="ECO:0007669"/>
    <property type="project" value="InterPro"/>
</dbReference>